<feature type="transmembrane region" description="Helical" evidence="13">
    <location>
        <begin position="24"/>
        <end position="47"/>
    </location>
</feature>
<gene>
    <name evidence="16" type="ORF">BHC54_00970</name>
</gene>
<comment type="similarity">
    <text evidence="2 12">Belongs to the ABC-4 integral membrane protein family. FtsX subfamily.</text>
</comment>
<dbReference type="Pfam" id="PF02687">
    <property type="entry name" value="FtsX"/>
    <property type="match status" value="1"/>
</dbReference>
<keyword evidence="8 13" id="KW-0812">Transmembrane</keyword>
<keyword evidence="10 12" id="KW-0472">Membrane</keyword>
<evidence type="ECO:0000256" key="5">
    <source>
        <dbReference type="ARBA" id="ARBA00022475"/>
    </source>
</evidence>
<accession>A0A2N9X937</accession>
<keyword evidence="7 12" id="KW-0132">Cell division</keyword>
<dbReference type="Gene3D" id="3.30.70.3040">
    <property type="match status" value="1"/>
</dbReference>
<evidence type="ECO:0000259" key="14">
    <source>
        <dbReference type="Pfam" id="PF02687"/>
    </source>
</evidence>
<dbReference type="NCBIfam" id="TIGR00439">
    <property type="entry name" value="FtsX_Gneg"/>
    <property type="match status" value="1"/>
</dbReference>
<evidence type="ECO:0000256" key="13">
    <source>
        <dbReference type="SAM" id="Phobius"/>
    </source>
</evidence>
<evidence type="ECO:0000256" key="12">
    <source>
        <dbReference type="PIRNR" id="PIRNR003097"/>
    </source>
</evidence>
<organism evidence="16 17">
    <name type="scientific">Snodgrassella alvi</name>
    <dbReference type="NCBI Taxonomy" id="1196083"/>
    <lineage>
        <taxon>Bacteria</taxon>
        <taxon>Pseudomonadati</taxon>
        <taxon>Pseudomonadota</taxon>
        <taxon>Betaproteobacteria</taxon>
        <taxon>Neisseriales</taxon>
        <taxon>Neisseriaceae</taxon>
        <taxon>Snodgrassella</taxon>
    </lineage>
</organism>
<keyword evidence="5 12" id="KW-1003">Cell membrane</keyword>
<dbReference type="Pfam" id="PF18075">
    <property type="entry name" value="FtsX_ECD"/>
    <property type="match status" value="1"/>
</dbReference>
<evidence type="ECO:0000256" key="2">
    <source>
        <dbReference type="ARBA" id="ARBA00007379"/>
    </source>
</evidence>
<sequence length="303" mass="33894">MIQFVSLHTEAACKALRQLLRQPVATLLILVMLAIAMTLPLALYLGVQSGQQVLGQINDAPTMTLYMQMEAKASDNQAVEKALRANKQLEKVVFVSKQQGLEELQQSMGSQDLVSMLDSNPLPDAFTVTPQVDTPEELAALQTQLAKLPMVESVKMDAEWMQTLYQINHFVHQLLWFLAITLGLAFALVAYNTIRLQILSHREEIEITKLLGAPASFIRRPFLYLSIWQSLLAAAISIGLCYWLCYMTQPLVSAILQPYGVHIAWRFFNPCEIVVILLLVCGLGVVGAWLATRQHLLSFKSVR</sequence>
<name>A0A2N9X937_9NEIS</name>
<evidence type="ECO:0000256" key="8">
    <source>
        <dbReference type="ARBA" id="ARBA00022692"/>
    </source>
</evidence>
<keyword evidence="9 13" id="KW-1133">Transmembrane helix</keyword>
<keyword evidence="11 12" id="KW-0131">Cell cycle</keyword>
<dbReference type="AlphaFoldDB" id="A0A2N9X937"/>
<dbReference type="InterPro" id="IPR003838">
    <property type="entry name" value="ABC3_permease_C"/>
</dbReference>
<dbReference type="EMBL" id="MEIL01000016">
    <property type="protein sequence ID" value="PIT41359.1"/>
    <property type="molecule type" value="Genomic_DNA"/>
</dbReference>
<dbReference type="Proteomes" id="UP000230202">
    <property type="component" value="Unassembled WGS sequence"/>
</dbReference>
<evidence type="ECO:0000256" key="7">
    <source>
        <dbReference type="ARBA" id="ARBA00022618"/>
    </source>
</evidence>
<keyword evidence="17" id="KW-1185">Reference proteome</keyword>
<dbReference type="InterPro" id="IPR040690">
    <property type="entry name" value="FtsX_ECD"/>
</dbReference>
<dbReference type="PANTHER" id="PTHR47755">
    <property type="entry name" value="CELL DIVISION PROTEIN FTSX"/>
    <property type="match status" value="1"/>
</dbReference>
<dbReference type="GO" id="GO:0051301">
    <property type="term" value="P:cell division"/>
    <property type="evidence" value="ECO:0007669"/>
    <property type="project" value="UniProtKB-KW"/>
</dbReference>
<comment type="subcellular location">
    <subcellularLocation>
        <location evidence="1">Cell inner membrane</location>
        <topology evidence="1">Multi-pass membrane protein</topology>
    </subcellularLocation>
</comment>
<dbReference type="InterPro" id="IPR004513">
    <property type="entry name" value="FtsX"/>
</dbReference>
<evidence type="ECO:0000256" key="1">
    <source>
        <dbReference type="ARBA" id="ARBA00004429"/>
    </source>
</evidence>
<protein>
    <recommendedName>
        <fullName evidence="4 12">Cell division protein FtsX</fullName>
    </recommendedName>
</protein>
<evidence type="ECO:0000256" key="3">
    <source>
        <dbReference type="ARBA" id="ARBA00011160"/>
    </source>
</evidence>
<comment type="subunit">
    <text evidence="3">Forms a membrane-associated complex with FtsE.</text>
</comment>
<dbReference type="InterPro" id="IPR047590">
    <property type="entry name" value="FtsX_proteobact-type"/>
</dbReference>
<feature type="transmembrane region" description="Helical" evidence="13">
    <location>
        <begin position="267"/>
        <end position="291"/>
    </location>
</feature>
<comment type="caution">
    <text evidence="16">The sequence shown here is derived from an EMBL/GenBank/DDBJ whole genome shotgun (WGS) entry which is preliminary data.</text>
</comment>
<dbReference type="RefSeq" id="WP_100151473.1">
    <property type="nucleotide sequence ID" value="NZ_MEIL01000016.1"/>
</dbReference>
<dbReference type="GO" id="GO:0032153">
    <property type="term" value="C:cell division site"/>
    <property type="evidence" value="ECO:0007669"/>
    <property type="project" value="TreeGrafter"/>
</dbReference>
<proteinExistence type="inferred from homology"/>
<feature type="transmembrane region" description="Helical" evidence="13">
    <location>
        <begin position="222"/>
        <end position="247"/>
    </location>
</feature>
<feature type="domain" description="ABC3 transporter permease C-terminal" evidence="14">
    <location>
        <begin position="177"/>
        <end position="293"/>
    </location>
</feature>
<evidence type="ECO:0000256" key="11">
    <source>
        <dbReference type="ARBA" id="ARBA00023306"/>
    </source>
</evidence>
<comment type="function">
    <text evidence="12">Part of the ABC transporter FtsEX involved in cellular division.</text>
</comment>
<evidence type="ECO:0000256" key="10">
    <source>
        <dbReference type="ARBA" id="ARBA00023136"/>
    </source>
</evidence>
<feature type="transmembrane region" description="Helical" evidence="13">
    <location>
        <begin position="174"/>
        <end position="194"/>
    </location>
</feature>
<evidence type="ECO:0000256" key="6">
    <source>
        <dbReference type="ARBA" id="ARBA00022519"/>
    </source>
</evidence>
<dbReference type="PIRSF" id="PIRSF003097">
    <property type="entry name" value="FtsX"/>
    <property type="match status" value="1"/>
</dbReference>
<reference evidence="16" key="1">
    <citation type="journal article" date="2017" name="MBio">
        <title>Type VI secretion-mediated competition in the bee gut microbiome.</title>
        <authorList>
            <person name="Steele M.I."/>
            <person name="Kwong W.K."/>
            <person name="Powell J.E."/>
            <person name="Whiteley M."/>
            <person name="Moran N.A."/>
        </authorList>
    </citation>
    <scope>NUCLEOTIDE SEQUENCE [LARGE SCALE GENOMIC DNA]</scope>
    <source>
        <strain evidence="16">WkB273</strain>
    </source>
</reference>
<feature type="domain" description="FtsX extracellular" evidence="15">
    <location>
        <begin position="63"/>
        <end position="154"/>
    </location>
</feature>
<evidence type="ECO:0000256" key="9">
    <source>
        <dbReference type="ARBA" id="ARBA00022989"/>
    </source>
</evidence>
<dbReference type="GO" id="GO:0005886">
    <property type="term" value="C:plasma membrane"/>
    <property type="evidence" value="ECO:0007669"/>
    <property type="project" value="UniProtKB-SubCell"/>
</dbReference>
<dbReference type="PANTHER" id="PTHR47755:SF1">
    <property type="entry name" value="CELL DIVISION PROTEIN FTSX"/>
    <property type="match status" value="1"/>
</dbReference>
<keyword evidence="6 12" id="KW-0997">Cell inner membrane</keyword>
<evidence type="ECO:0000259" key="15">
    <source>
        <dbReference type="Pfam" id="PF18075"/>
    </source>
</evidence>
<evidence type="ECO:0000313" key="16">
    <source>
        <dbReference type="EMBL" id="PIT41359.1"/>
    </source>
</evidence>
<evidence type="ECO:0000256" key="4">
    <source>
        <dbReference type="ARBA" id="ARBA00021907"/>
    </source>
</evidence>
<evidence type="ECO:0000313" key="17">
    <source>
        <dbReference type="Proteomes" id="UP000230202"/>
    </source>
</evidence>